<dbReference type="AlphaFoldDB" id="A0A1X9SVM7"/>
<evidence type="ECO:0000313" key="2">
    <source>
        <dbReference type="Proteomes" id="UP000194260"/>
    </source>
</evidence>
<protein>
    <submittedName>
        <fullName evidence="1">Uncharacterized protein</fullName>
    </submittedName>
</protein>
<dbReference type="RefSeq" id="WP_086297006.1">
    <property type="nucleotide sequence ID" value="NZ_CP018789.1"/>
</dbReference>
<organism evidence="1 2">
    <name type="scientific">Campylobacter porcelli</name>
    <dbReference type="NCBI Taxonomy" id="1660073"/>
    <lineage>
        <taxon>Bacteria</taxon>
        <taxon>Pseudomonadati</taxon>
        <taxon>Campylobacterota</taxon>
        <taxon>Epsilonproteobacteria</taxon>
        <taxon>Campylobacterales</taxon>
        <taxon>Campylobacteraceae</taxon>
        <taxon>Campylobacter</taxon>
    </lineage>
</organism>
<gene>
    <name evidence="1" type="ORF">CSUIS_0537</name>
</gene>
<reference evidence="2" key="1">
    <citation type="journal article" date="2017" name="Genome Biol. Evol.">
        <title>Comparative Genomic Analysis Identifies a Campylobacter Clade Deficient in Selenium Metabolism.</title>
        <authorList>
            <person name="Miller W.G."/>
            <person name="Yee E."/>
            <person name="Lopes B.S."/>
            <person name="Chapman M.H."/>
            <person name="Huynh S."/>
            <person name="Bono J.L."/>
            <person name="Parker C.T."/>
            <person name="Strachan N.J.C."/>
            <person name="Forbes K.J."/>
        </authorList>
    </citation>
    <scope>NUCLEOTIDE SEQUENCE [LARGE SCALE GENOMIC DNA]</scope>
    <source>
        <strain evidence="2">RM6137</strain>
    </source>
</reference>
<name>A0A1X9SVM7_9BACT</name>
<dbReference type="EMBL" id="CP018789">
    <property type="protein sequence ID" value="ARR00364.1"/>
    <property type="molecule type" value="Genomic_DNA"/>
</dbReference>
<dbReference type="Proteomes" id="UP000194260">
    <property type="component" value="Chromosome"/>
</dbReference>
<accession>A0A1X9SVM7</accession>
<proteinExistence type="predicted"/>
<dbReference type="KEGG" id="camy:CSUIS_0537"/>
<sequence>MKQINDVVTFYDEDGNLIGVSQKNQRDEILNTDEELKTLKSDELPPIDIMNEEQKKAYELWITSATLENDFTPITERKLAQSLAEHGISASNSRINRWKQKFGWAKLLEHKINLAMINNESLNRTIKHTALGAAVENTKVDLERNTALLGTAYSIAEIELKELYHKRQNGSLSKDEFKRFEALFKIIADRDDRMNDRLAHIATEAVSSVEVFERLNQISLDIETE</sequence>
<evidence type="ECO:0000313" key="1">
    <source>
        <dbReference type="EMBL" id="ARR00364.1"/>
    </source>
</evidence>
<dbReference type="STRING" id="1660073.CSUIS_0537"/>